<dbReference type="Gene3D" id="3.40.50.1820">
    <property type="entry name" value="alpha/beta hydrolase"/>
    <property type="match status" value="1"/>
</dbReference>
<dbReference type="Pfam" id="PF07859">
    <property type="entry name" value="Abhydrolase_3"/>
    <property type="match status" value="1"/>
</dbReference>
<dbReference type="InterPro" id="IPR029058">
    <property type="entry name" value="AB_hydrolase_fold"/>
</dbReference>
<accession>A0A9Q0AMZ2</accession>
<reference evidence="2" key="1">
    <citation type="submission" date="2021-03" db="EMBL/GenBank/DDBJ databases">
        <title>Revisited historic fungal species revealed as producer of novel bioactive compounds through whole genome sequencing and comparative genomics.</title>
        <authorList>
            <person name="Vignolle G.A."/>
            <person name="Hochenegger N."/>
            <person name="Mach R.L."/>
            <person name="Mach-Aigner A.R."/>
            <person name="Javad Rahimi M."/>
            <person name="Salim K.A."/>
            <person name="Chan C.M."/>
            <person name="Lim L.B.L."/>
            <person name="Cai F."/>
            <person name="Druzhinina I.S."/>
            <person name="U'Ren J.M."/>
            <person name="Derntl C."/>
        </authorList>
    </citation>
    <scope>NUCLEOTIDE SEQUENCE</scope>
    <source>
        <strain evidence="2">TUCIM 5799</strain>
    </source>
</reference>
<dbReference type="Proteomes" id="UP000829685">
    <property type="component" value="Unassembled WGS sequence"/>
</dbReference>
<proteinExistence type="predicted"/>
<keyword evidence="3" id="KW-1185">Reference proteome</keyword>
<protein>
    <recommendedName>
        <fullName evidence="1">Alpha/beta hydrolase fold-3 domain-containing protein</fullName>
    </recommendedName>
</protein>
<dbReference type="SUPFAM" id="SSF53474">
    <property type="entry name" value="alpha/beta-Hydrolases"/>
    <property type="match status" value="1"/>
</dbReference>
<dbReference type="AlphaFoldDB" id="A0A9Q0AMZ2"/>
<gene>
    <name evidence="2" type="ORF">JX265_007969</name>
</gene>
<sequence length="221" mass="24946">MDAAHWTQIIDNDPLAKDVASISEYRKLKEERGKLPEVKWHQKFSGAEGSWSAVRRQEPISTQSVLSEPVTATRNIILTGQNLIVPALVAWPDDEIPADWRARLASHTEYADAPLLNTKLDEKFIDALDIPADERRNGENFPVWASHEGLPPAYLPMDECDPIKDHGFLYAELLQQAGVLTRTDYYKGLPNMFVQFPELPKTPQAGIYLSAAIGWLLQERK</sequence>
<dbReference type="EMBL" id="JAFIMR010000021">
    <property type="protein sequence ID" value="KAI1865646.1"/>
    <property type="molecule type" value="Genomic_DNA"/>
</dbReference>
<evidence type="ECO:0000313" key="2">
    <source>
        <dbReference type="EMBL" id="KAI1865646.1"/>
    </source>
</evidence>
<feature type="domain" description="Alpha/beta hydrolase fold-3" evidence="1">
    <location>
        <begin position="78"/>
        <end position="193"/>
    </location>
</feature>
<dbReference type="InterPro" id="IPR013094">
    <property type="entry name" value="AB_hydrolase_3"/>
</dbReference>
<evidence type="ECO:0000313" key="3">
    <source>
        <dbReference type="Proteomes" id="UP000829685"/>
    </source>
</evidence>
<dbReference type="GO" id="GO:0016787">
    <property type="term" value="F:hydrolase activity"/>
    <property type="evidence" value="ECO:0007669"/>
    <property type="project" value="InterPro"/>
</dbReference>
<name>A0A9Q0AMZ2_9PEZI</name>
<comment type="caution">
    <text evidence="2">The sequence shown here is derived from an EMBL/GenBank/DDBJ whole genome shotgun (WGS) entry which is preliminary data.</text>
</comment>
<evidence type="ECO:0000259" key="1">
    <source>
        <dbReference type="Pfam" id="PF07859"/>
    </source>
</evidence>
<organism evidence="2 3">
    <name type="scientific">Neoarthrinium moseri</name>
    <dbReference type="NCBI Taxonomy" id="1658444"/>
    <lineage>
        <taxon>Eukaryota</taxon>
        <taxon>Fungi</taxon>
        <taxon>Dikarya</taxon>
        <taxon>Ascomycota</taxon>
        <taxon>Pezizomycotina</taxon>
        <taxon>Sordariomycetes</taxon>
        <taxon>Xylariomycetidae</taxon>
        <taxon>Amphisphaeriales</taxon>
        <taxon>Apiosporaceae</taxon>
        <taxon>Neoarthrinium</taxon>
    </lineage>
</organism>